<evidence type="ECO:0000313" key="2">
    <source>
        <dbReference type="EMBL" id="PZM12269.1"/>
    </source>
</evidence>
<keyword evidence="1" id="KW-0472">Membrane</keyword>
<proteinExistence type="predicted"/>
<name>A0A2W4CH03_9HYPH</name>
<accession>A0A2W4CH03</accession>
<organism evidence="2 3">
    <name type="scientific">Rhizobium tubonense</name>
    <dbReference type="NCBI Taxonomy" id="484088"/>
    <lineage>
        <taxon>Bacteria</taxon>
        <taxon>Pseudomonadati</taxon>
        <taxon>Pseudomonadota</taxon>
        <taxon>Alphaproteobacteria</taxon>
        <taxon>Hyphomicrobiales</taxon>
        <taxon>Rhizobiaceae</taxon>
        <taxon>Rhizobium/Agrobacterium group</taxon>
        <taxon>Rhizobium</taxon>
    </lineage>
</organism>
<dbReference type="AlphaFoldDB" id="A0A2W4CH03"/>
<keyword evidence="1" id="KW-0812">Transmembrane</keyword>
<reference evidence="2 3" key="1">
    <citation type="journal article" date="2018" name="Sci. Rep.">
        <title>Rhizobium tumorigenes sp. nov., a novel plant tumorigenic bacterium isolated from cane gall tumors on thornless blackberry.</title>
        <authorList>
            <person name="Kuzmanovi N."/>
            <person name="Smalla K."/>
            <person name="Gronow S."/>
            <person name="PuBawska J."/>
        </authorList>
    </citation>
    <scope>NUCLEOTIDE SEQUENCE [LARGE SCALE GENOMIC DNA]</scope>
    <source>
        <strain evidence="2 3">CCBAU 85046</strain>
    </source>
</reference>
<feature type="transmembrane region" description="Helical" evidence="1">
    <location>
        <begin position="411"/>
        <end position="428"/>
    </location>
</feature>
<feature type="transmembrane region" description="Helical" evidence="1">
    <location>
        <begin position="440"/>
        <end position="460"/>
    </location>
</feature>
<keyword evidence="3" id="KW-1185">Reference proteome</keyword>
<dbReference type="EMBL" id="PCDP01000038">
    <property type="protein sequence ID" value="PZM12269.1"/>
    <property type="molecule type" value="Genomic_DNA"/>
</dbReference>
<sequence>MSDAVEMRHITAASEKSGASSLLSSLWFVALLYSAAVIAALLALNYGATDYVGPDNDDAMRLVEVRDLLAGQGWFDMMQYRLGLDGGTLMHWSRFIDLPIASLIAFFRLFATPERAEALALTIWPLTLVIPFMLAMGLLGRRIGGLPGAHVALGQTALLILGCGRFLPGSIDHDNVQLGLVALLTAMLVDQKFRPASYAVAAVAAALAIGIGAETTPFIAVACIVVATLWAWEGQDFAPAARAFGLTLTVAISIAFFTTVPPRLYSAVTCDNLSLGFYGITSVGGAALLVSAIFASRLPRPWRFAVLAANGALVLATTLVLAPKCLRNPLADLDPMLIQFWLNSITEAQSIFSVGHETPEAVGAFYAVGLLGMVVCLFRIMRGERVELHAIFLALLLVNWAIALVQVRGALFANLLAIPPLTLFILDLRRVSNADSDNVAAAFFYVVGVLISVPSVWAFGGGLATSNIANIFSKTSTVAAVDDSESECVSKQGLAPITGLDPGVVVAPSNLGAPILRFTGHRVLSAPYHRDPGGMLTELHIGLAIPSEAEAFMRGAHATILVYCPNDPQTAMVAKAKPDGLYAQLGLGRVPPYLERLPAPEKAKVQFFRIKAE</sequence>
<dbReference type="RefSeq" id="WP_111161882.1">
    <property type="nucleotide sequence ID" value="NZ_PCDP01000038.1"/>
</dbReference>
<feature type="transmembrane region" description="Helical" evidence="1">
    <location>
        <begin position="21"/>
        <end position="44"/>
    </location>
</feature>
<dbReference type="OrthoDB" id="1082056at2"/>
<comment type="caution">
    <text evidence="2">The sequence shown here is derived from an EMBL/GenBank/DDBJ whole genome shotgun (WGS) entry which is preliminary data.</text>
</comment>
<feature type="transmembrane region" description="Helical" evidence="1">
    <location>
        <begin position="92"/>
        <end position="111"/>
    </location>
</feature>
<evidence type="ECO:0008006" key="4">
    <source>
        <dbReference type="Google" id="ProtNLM"/>
    </source>
</evidence>
<feature type="transmembrane region" description="Helical" evidence="1">
    <location>
        <begin position="302"/>
        <end position="322"/>
    </location>
</feature>
<feature type="transmembrane region" description="Helical" evidence="1">
    <location>
        <begin position="276"/>
        <end position="295"/>
    </location>
</feature>
<evidence type="ECO:0000313" key="3">
    <source>
        <dbReference type="Proteomes" id="UP000248925"/>
    </source>
</evidence>
<keyword evidence="1" id="KW-1133">Transmembrane helix</keyword>
<dbReference type="Proteomes" id="UP000248925">
    <property type="component" value="Unassembled WGS sequence"/>
</dbReference>
<feature type="transmembrane region" description="Helical" evidence="1">
    <location>
        <begin position="363"/>
        <end position="381"/>
    </location>
</feature>
<feature type="transmembrane region" description="Helical" evidence="1">
    <location>
        <begin position="199"/>
        <end position="232"/>
    </location>
</feature>
<feature type="transmembrane region" description="Helical" evidence="1">
    <location>
        <begin position="388"/>
        <end position="405"/>
    </location>
</feature>
<feature type="transmembrane region" description="Helical" evidence="1">
    <location>
        <begin position="244"/>
        <end position="264"/>
    </location>
</feature>
<protein>
    <recommendedName>
        <fullName evidence="4">Polysaccharide biosynthesis protein GtrA</fullName>
    </recommendedName>
</protein>
<evidence type="ECO:0000256" key="1">
    <source>
        <dbReference type="SAM" id="Phobius"/>
    </source>
</evidence>
<gene>
    <name evidence="2" type="ORF">CPY51_19470</name>
</gene>
<feature type="transmembrane region" description="Helical" evidence="1">
    <location>
        <begin position="118"/>
        <end position="139"/>
    </location>
</feature>